<dbReference type="RefSeq" id="WP_260170483.1">
    <property type="nucleotide sequence ID" value="NZ_BAAARH010000003.1"/>
</dbReference>
<keyword evidence="5 8" id="KW-0645">Protease</keyword>
<comment type="similarity">
    <text evidence="3 8">Belongs to the peptidase S26 family.</text>
</comment>
<dbReference type="InterPro" id="IPR036286">
    <property type="entry name" value="LexA/Signal_pep-like_sf"/>
</dbReference>
<dbReference type="Proteomes" id="UP000580797">
    <property type="component" value="Unassembled WGS sequence"/>
</dbReference>
<evidence type="ECO:0000256" key="5">
    <source>
        <dbReference type="ARBA" id="ARBA00022670"/>
    </source>
</evidence>
<dbReference type="EC" id="3.4.21.89" evidence="4 8"/>
<keyword evidence="8" id="KW-0812">Transmembrane</keyword>
<dbReference type="PANTHER" id="PTHR43390:SF1">
    <property type="entry name" value="CHLOROPLAST PROCESSING PEPTIDASE"/>
    <property type="match status" value="1"/>
</dbReference>
<organism evidence="11 12">
    <name type="scientific">Neomicrococcus aestuarii</name>
    <dbReference type="NCBI Taxonomy" id="556325"/>
    <lineage>
        <taxon>Bacteria</taxon>
        <taxon>Bacillati</taxon>
        <taxon>Actinomycetota</taxon>
        <taxon>Actinomycetes</taxon>
        <taxon>Micrococcales</taxon>
        <taxon>Micrococcaceae</taxon>
        <taxon>Neomicrococcus</taxon>
    </lineage>
</organism>
<dbReference type="SUPFAM" id="SSF51306">
    <property type="entry name" value="LexA/Signal peptidase"/>
    <property type="match status" value="1"/>
</dbReference>
<dbReference type="InterPro" id="IPR000223">
    <property type="entry name" value="Pept_S26A_signal_pept_1"/>
</dbReference>
<dbReference type="GO" id="GO:0005886">
    <property type="term" value="C:plasma membrane"/>
    <property type="evidence" value="ECO:0007669"/>
    <property type="project" value="UniProtKB-SubCell"/>
</dbReference>
<comment type="catalytic activity">
    <reaction evidence="1 8">
        <text>Cleavage of hydrophobic, N-terminal signal or leader sequences from secreted and periplasmic proteins.</text>
        <dbReference type="EC" id="3.4.21.89"/>
    </reaction>
</comment>
<evidence type="ECO:0000256" key="4">
    <source>
        <dbReference type="ARBA" id="ARBA00013208"/>
    </source>
</evidence>
<feature type="transmembrane region" description="Helical" evidence="8">
    <location>
        <begin position="35"/>
        <end position="54"/>
    </location>
</feature>
<evidence type="ECO:0000256" key="9">
    <source>
        <dbReference type="SAM" id="MobiDB-lite"/>
    </source>
</evidence>
<dbReference type="Pfam" id="PF10502">
    <property type="entry name" value="Peptidase_S26"/>
    <property type="match status" value="1"/>
</dbReference>
<dbReference type="InterPro" id="IPR019758">
    <property type="entry name" value="Pept_S26A_signal_pept_1_CS"/>
</dbReference>
<keyword evidence="6 8" id="KW-0378">Hydrolase</keyword>
<dbReference type="AlphaFoldDB" id="A0A7W8TSJ3"/>
<evidence type="ECO:0000256" key="2">
    <source>
        <dbReference type="ARBA" id="ARBA00004401"/>
    </source>
</evidence>
<gene>
    <name evidence="11" type="ORF">HD598_000798</name>
</gene>
<dbReference type="PRINTS" id="PR00727">
    <property type="entry name" value="LEADERPTASE"/>
</dbReference>
<dbReference type="PROSITE" id="PS00761">
    <property type="entry name" value="SPASE_I_3"/>
    <property type="match status" value="1"/>
</dbReference>
<evidence type="ECO:0000313" key="11">
    <source>
        <dbReference type="EMBL" id="MBB5512111.1"/>
    </source>
</evidence>
<dbReference type="CDD" id="cd06530">
    <property type="entry name" value="S26_SPase_I"/>
    <property type="match status" value="1"/>
</dbReference>
<dbReference type="PROSITE" id="PS00501">
    <property type="entry name" value="SPASE_I_1"/>
    <property type="match status" value="1"/>
</dbReference>
<feature type="active site" evidence="7">
    <location>
        <position position="132"/>
    </location>
</feature>
<evidence type="ECO:0000256" key="3">
    <source>
        <dbReference type="ARBA" id="ARBA00009370"/>
    </source>
</evidence>
<keyword evidence="8" id="KW-1133">Transmembrane helix</keyword>
<sequence length="230" mass="25183">MTKPMVESAARVPEENASAEKRAQRPAWQSALREILIILAVAVVLAFLMKTFVFRTFYIPSESMEPTLQVSDRVAVAIIGFDPVQLNRGDVVVFRDDQQWLPAIPEQTDSAVTNALQFVGLASEDPHQYLVKRVIGLPGDRVSHDGGAGPIMVNGEALTEPYLPEALWPSQVAFDVIVPAGKLWVMGDNRSDSADSRFHTDVNGGFVDATSVVGRANVVFWPVERWGVPA</sequence>
<comment type="caution">
    <text evidence="11">The sequence shown here is derived from an EMBL/GenBank/DDBJ whole genome shotgun (WGS) entry which is preliminary data.</text>
</comment>
<dbReference type="GO" id="GO:0009003">
    <property type="term" value="F:signal peptidase activity"/>
    <property type="evidence" value="ECO:0007669"/>
    <property type="project" value="UniProtKB-EC"/>
</dbReference>
<protein>
    <recommendedName>
        <fullName evidence="4 8">Signal peptidase I</fullName>
        <ecNumber evidence="4 8">3.4.21.89</ecNumber>
    </recommendedName>
</protein>
<proteinExistence type="inferred from homology"/>
<dbReference type="Gene3D" id="2.10.109.10">
    <property type="entry name" value="Umud Fragment, subunit A"/>
    <property type="match status" value="1"/>
</dbReference>
<feature type="region of interest" description="Disordered" evidence="9">
    <location>
        <begin position="1"/>
        <end position="20"/>
    </location>
</feature>
<dbReference type="GO" id="GO:0006465">
    <property type="term" value="P:signal peptide processing"/>
    <property type="evidence" value="ECO:0007669"/>
    <property type="project" value="InterPro"/>
</dbReference>
<dbReference type="InterPro" id="IPR019756">
    <property type="entry name" value="Pept_S26A_signal_pept_1_Ser-AS"/>
</dbReference>
<evidence type="ECO:0000256" key="1">
    <source>
        <dbReference type="ARBA" id="ARBA00000677"/>
    </source>
</evidence>
<dbReference type="InterPro" id="IPR019533">
    <property type="entry name" value="Peptidase_S26"/>
</dbReference>
<evidence type="ECO:0000256" key="7">
    <source>
        <dbReference type="PIRSR" id="PIRSR600223-1"/>
    </source>
</evidence>
<accession>A0A7W8TSJ3</accession>
<reference evidence="11 12" key="1">
    <citation type="submission" date="2020-08" db="EMBL/GenBank/DDBJ databases">
        <title>Sequencing the genomes of 1000 actinobacteria strains.</title>
        <authorList>
            <person name="Klenk H.-P."/>
        </authorList>
    </citation>
    <scope>NUCLEOTIDE SEQUENCE [LARGE SCALE GENOMIC DNA]</scope>
    <source>
        <strain evidence="11 12">DSM 105783</strain>
    </source>
</reference>
<dbReference type="NCBIfam" id="TIGR02227">
    <property type="entry name" value="sigpep_I_bact"/>
    <property type="match status" value="1"/>
</dbReference>
<dbReference type="GO" id="GO:0004252">
    <property type="term" value="F:serine-type endopeptidase activity"/>
    <property type="evidence" value="ECO:0007669"/>
    <property type="project" value="InterPro"/>
</dbReference>
<evidence type="ECO:0000256" key="8">
    <source>
        <dbReference type="RuleBase" id="RU362042"/>
    </source>
</evidence>
<evidence type="ECO:0000259" key="10">
    <source>
        <dbReference type="Pfam" id="PF10502"/>
    </source>
</evidence>
<keyword evidence="8" id="KW-0472">Membrane</keyword>
<dbReference type="EMBL" id="JACHDR010000001">
    <property type="protein sequence ID" value="MBB5512111.1"/>
    <property type="molecule type" value="Genomic_DNA"/>
</dbReference>
<feature type="domain" description="Peptidase S26" evidence="10">
    <location>
        <begin position="33"/>
        <end position="221"/>
    </location>
</feature>
<evidence type="ECO:0000256" key="6">
    <source>
        <dbReference type="ARBA" id="ARBA00022801"/>
    </source>
</evidence>
<feature type="active site" evidence="7">
    <location>
        <position position="63"/>
    </location>
</feature>
<name>A0A7W8TSJ3_9MICC</name>
<dbReference type="PANTHER" id="PTHR43390">
    <property type="entry name" value="SIGNAL PEPTIDASE I"/>
    <property type="match status" value="1"/>
</dbReference>
<evidence type="ECO:0000313" key="12">
    <source>
        <dbReference type="Proteomes" id="UP000580797"/>
    </source>
</evidence>
<comment type="subcellular location">
    <subcellularLocation>
        <location evidence="2">Cell membrane</location>
        <topology evidence="2">Single-pass type II membrane protein</topology>
    </subcellularLocation>
    <subcellularLocation>
        <location evidence="8">Membrane</location>
        <topology evidence="8">Single-pass type II membrane protein</topology>
    </subcellularLocation>
</comment>